<keyword evidence="4" id="KW-0539">Nucleus</keyword>
<evidence type="ECO:0000256" key="2">
    <source>
        <dbReference type="ARBA" id="ARBA00023125"/>
    </source>
</evidence>
<feature type="region of interest" description="Disordered" evidence="5">
    <location>
        <begin position="237"/>
        <end position="269"/>
    </location>
</feature>
<sequence>MGSKCNRKTTGGVSVPVGFRFHPTEEELVNHYLRKKKQDKDFKVNHIIPEIAFCKHEPWDLPGLLFTEPDSPYHDMEWFFFSLKDYKYSNSNRSNRATRKGYWKITGKERVIRARGSKFVIGRKRTLTFYEGRVPKSKKTNWVMHEYYLIEDEANSNPKLAKRDFVLCRLKKKPDKKDTSICAEGEPSNCNLSNCEDQVAAVVTPESQDHSPSTLQSPASIELGDVLQANDINEDCNEMQSPYGDNEYHVTDNNDISTCDEGEPHGFTMSDFENEVADDMSRELYAQQERNLDPTYTELEGFMYIDASGFENQAGEQQCAQPEKNLDPCFHPPQPHDYCSSTLQSPIYTELGSVPHANVYNDQWQSTYDGNGQVRNTIANFENQTTYERISEEYPQQEENLELIFHAPQLQDYTLQLQDYTLQPLMNTEVGDVLHDNNYIECNELQSPDYYYYEETEECQKRPCEIGIEGAAGMNWKVSILEVVQSRSCYMTAGISVYVLD</sequence>
<evidence type="ECO:0000256" key="5">
    <source>
        <dbReference type="SAM" id="MobiDB-lite"/>
    </source>
</evidence>
<dbReference type="Proteomes" id="UP000507222">
    <property type="component" value="Unassembled WGS sequence"/>
</dbReference>
<evidence type="ECO:0000256" key="1">
    <source>
        <dbReference type="ARBA" id="ARBA00023015"/>
    </source>
</evidence>
<protein>
    <recommendedName>
        <fullName evidence="6">NAC domain-containing protein</fullName>
    </recommendedName>
</protein>
<dbReference type="InterPro" id="IPR003441">
    <property type="entry name" value="NAC-dom"/>
</dbReference>
<evidence type="ECO:0000259" key="6">
    <source>
        <dbReference type="PROSITE" id="PS51005"/>
    </source>
</evidence>
<dbReference type="Pfam" id="PF02365">
    <property type="entry name" value="NAM"/>
    <property type="match status" value="1"/>
</dbReference>
<evidence type="ECO:0000313" key="7">
    <source>
        <dbReference type="EMBL" id="CAB4270409.1"/>
    </source>
</evidence>
<organism evidence="7 8">
    <name type="scientific">Prunus armeniaca</name>
    <name type="common">Apricot</name>
    <name type="synonym">Armeniaca vulgaris</name>
    <dbReference type="NCBI Taxonomy" id="36596"/>
    <lineage>
        <taxon>Eukaryota</taxon>
        <taxon>Viridiplantae</taxon>
        <taxon>Streptophyta</taxon>
        <taxon>Embryophyta</taxon>
        <taxon>Tracheophyta</taxon>
        <taxon>Spermatophyta</taxon>
        <taxon>Magnoliopsida</taxon>
        <taxon>eudicotyledons</taxon>
        <taxon>Gunneridae</taxon>
        <taxon>Pentapetalae</taxon>
        <taxon>rosids</taxon>
        <taxon>fabids</taxon>
        <taxon>Rosales</taxon>
        <taxon>Rosaceae</taxon>
        <taxon>Amygdaloideae</taxon>
        <taxon>Amygdaleae</taxon>
        <taxon>Prunus</taxon>
    </lineage>
</organism>
<dbReference type="GO" id="GO:0006355">
    <property type="term" value="P:regulation of DNA-templated transcription"/>
    <property type="evidence" value="ECO:0007669"/>
    <property type="project" value="InterPro"/>
</dbReference>
<evidence type="ECO:0000256" key="4">
    <source>
        <dbReference type="ARBA" id="ARBA00023242"/>
    </source>
</evidence>
<dbReference type="AlphaFoldDB" id="A0A6J5U2N1"/>
<keyword evidence="1" id="KW-0805">Transcription regulation</keyword>
<dbReference type="EMBL" id="CAEKDK010000002">
    <property type="protein sequence ID" value="CAB4270409.1"/>
    <property type="molecule type" value="Genomic_DNA"/>
</dbReference>
<dbReference type="PANTHER" id="PTHR31744:SF210">
    <property type="entry name" value="NAC DOMAIN-CONTAINING PROTEIN 86-LIKE"/>
    <property type="match status" value="1"/>
</dbReference>
<dbReference type="PANTHER" id="PTHR31744">
    <property type="entry name" value="PROTEIN CUP-SHAPED COTYLEDON 2-RELATED"/>
    <property type="match status" value="1"/>
</dbReference>
<keyword evidence="3" id="KW-0804">Transcription</keyword>
<evidence type="ECO:0000313" key="8">
    <source>
        <dbReference type="Proteomes" id="UP000507222"/>
    </source>
</evidence>
<dbReference type="PROSITE" id="PS51005">
    <property type="entry name" value="NAC"/>
    <property type="match status" value="1"/>
</dbReference>
<dbReference type="SUPFAM" id="SSF101941">
    <property type="entry name" value="NAC domain"/>
    <property type="match status" value="1"/>
</dbReference>
<accession>A0A6J5U2N1</accession>
<evidence type="ECO:0000256" key="3">
    <source>
        <dbReference type="ARBA" id="ARBA00023163"/>
    </source>
</evidence>
<keyword evidence="2" id="KW-0238">DNA-binding</keyword>
<reference evidence="7 8" key="1">
    <citation type="submission" date="2020-05" db="EMBL/GenBank/DDBJ databases">
        <authorList>
            <person name="Campoy J."/>
            <person name="Schneeberger K."/>
            <person name="Spophaly S."/>
        </authorList>
    </citation>
    <scope>NUCLEOTIDE SEQUENCE [LARGE SCALE GENOMIC DNA]</scope>
    <source>
        <strain evidence="7">PruArmRojPasFocal</strain>
    </source>
</reference>
<gene>
    <name evidence="7" type="ORF">CURHAP_LOCUS16518</name>
</gene>
<proteinExistence type="predicted"/>
<feature type="domain" description="NAC" evidence="6">
    <location>
        <begin position="15"/>
        <end position="173"/>
    </location>
</feature>
<name>A0A6J5U2N1_PRUAR</name>
<dbReference type="Gene3D" id="2.170.150.80">
    <property type="entry name" value="NAC domain"/>
    <property type="match status" value="1"/>
</dbReference>
<dbReference type="InterPro" id="IPR036093">
    <property type="entry name" value="NAC_dom_sf"/>
</dbReference>
<dbReference type="GO" id="GO:0003677">
    <property type="term" value="F:DNA binding"/>
    <property type="evidence" value="ECO:0007669"/>
    <property type="project" value="UniProtKB-KW"/>
</dbReference>